<dbReference type="InterPro" id="IPR053083">
    <property type="entry name" value="TF_kinase-domain_protein"/>
</dbReference>
<dbReference type="GO" id="GO:0004672">
    <property type="term" value="F:protein kinase activity"/>
    <property type="evidence" value="ECO:0007669"/>
    <property type="project" value="InterPro"/>
</dbReference>
<dbReference type="InterPro" id="IPR011009">
    <property type="entry name" value="Kinase-like_dom_sf"/>
</dbReference>
<dbReference type="PANTHER" id="PTHR44305">
    <property type="entry name" value="SI:DKEY-192D15.2-RELATED"/>
    <property type="match status" value="1"/>
</dbReference>
<name>A0A0C3HYJ5_OIDMZ</name>
<dbReference type="InterPro" id="IPR008271">
    <property type="entry name" value="Ser/Thr_kinase_AS"/>
</dbReference>
<protein>
    <recommendedName>
        <fullName evidence="2">Protein kinase domain-containing protein</fullName>
    </recommendedName>
</protein>
<reference evidence="3 4" key="1">
    <citation type="submission" date="2014-04" db="EMBL/GenBank/DDBJ databases">
        <authorList>
            <consortium name="DOE Joint Genome Institute"/>
            <person name="Kuo A."/>
            <person name="Martino E."/>
            <person name="Perotto S."/>
            <person name="Kohler A."/>
            <person name="Nagy L.G."/>
            <person name="Floudas D."/>
            <person name="Copeland A."/>
            <person name="Barry K.W."/>
            <person name="Cichocki N."/>
            <person name="Veneault-Fourrey C."/>
            <person name="LaButti K."/>
            <person name="Lindquist E.A."/>
            <person name="Lipzen A."/>
            <person name="Lundell T."/>
            <person name="Morin E."/>
            <person name="Murat C."/>
            <person name="Sun H."/>
            <person name="Tunlid A."/>
            <person name="Henrissat B."/>
            <person name="Grigoriev I.V."/>
            <person name="Hibbett D.S."/>
            <person name="Martin F."/>
            <person name="Nordberg H.P."/>
            <person name="Cantor M.N."/>
            <person name="Hua S.X."/>
        </authorList>
    </citation>
    <scope>NUCLEOTIDE SEQUENCE [LARGE SCALE GENOMIC DNA]</scope>
    <source>
        <strain evidence="3 4">Zn</strain>
    </source>
</reference>
<dbReference type="Proteomes" id="UP000054321">
    <property type="component" value="Unassembled WGS sequence"/>
</dbReference>
<dbReference type="PANTHER" id="PTHR44305:SF24">
    <property type="entry name" value="TYROSINE-PROTEIN KINASE C03B1.5-RELATED"/>
    <property type="match status" value="1"/>
</dbReference>
<accession>A0A0C3HYJ5</accession>
<proteinExistence type="predicted"/>
<dbReference type="HOGENOM" id="CLU_408868_0_0_1"/>
<reference evidence="4" key="2">
    <citation type="submission" date="2015-01" db="EMBL/GenBank/DDBJ databases">
        <title>Evolutionary Origins and Diversification of the Mycorrhizal Mutualists.</title>
        <authorList>
            <consortium name="DOE Joint Genome Institute"/>
            <consortium name="Mycorrhizal Genomics Consortium"/>
            <person name="Kohler A."/>
            <person name="Kuo A."/>
            <person name="Nagy L.G."/>
            <person name="Floudas D."/>
            <person name="Copeland A."/>
            <person name="Barry K.W."/>
            <person name="Cichocki N."/>
            <person name="Veneault-Fourrey C."/>
            <person name="LaButti K."/>
            <person name="Lindquist E.A."/>
            <person name="Lipzen A."/>
            <person name="Lundell T."/>
            <person name="Morin E."/>
            <person name="Murat C."/>
            <person name="Riley R."/>
            <person name="Ohm R."/>
            <person name="Sun H."/>
            <person name="Tunlid A."/>
            <person name="Henrissat B."/>
            <person name="Grigoriev I.V."/>
            <person name="Hibbett D.S."/>
            <person name="Martin F."/>
        </authorList>
    </citation>
    <scope>NUCLEOTIDE SEQUENCE [LARGE SCALE GENOMIC DNA]</scope>
    <source>
        <strain evidence="4">Zn</strain>
    </source>
</reference>
<sequence>MNTRENFEGLKWQGTERLWKNRVGKNWVAKRILGRGGQGIVGHWSYEGPDRAMKAVKDVVVKQSVAVGPLGNRRLGLSREARALQYFEDSGSPHIIKMYRHLYEEQGNYCMSLDEGTVHRMFMEYCPGGDLFNWFQTKRHKDENITELEMWAVFHCLARGALVMHIGSEDTSRLRWQRNIVHFDVKHANILLGSRTTDDEHIDMPVFKFGDFGLAVDVPPVQGSKYQKEYQWYGTVPFYAPEQRRKYSVDDDIWRPWIKPSGNLLKSFDYGSHTNVWQIGLVMWCLKHRLNYPKWPTRSSKAHIELIQSTLSHRLKTGGLTLGMGDDIDEEKHGCHSKYSKGLNALIKECLLIQPPSRPSPESLVVRTKRGLEMCHRRVGTPLHPVPTSHIPQNLPSSRWFSKDLRHMISTTPEPQRTLPLSDLIHRVEDMKLQGERKDRRMRVQKRRSWAARLNLGGNFSPKHQVVASIQRFPNPFSSSADSSRMRDLEPIIPPGLLAAGAVAGAAAGAAAGVAADIGAGIGEGIGVGLGMVKDRLHAGLEAGAHRLAEALNPPGPERSDEWQDLPQQTKGKGKAPEVSKWPLHEEALVPLPVLYCIVKNFGIFGQVKHTHVKLIGLYKGTTIIQLKARLMKEGVTIPLNRMRIMCGVKVLNDNDTLAALNGQTTIRVEKE</sequence>
<dbReference type="GO" id="GO:0005524">
    <property type="term" value="F:ATP binding"/>
    <property type="evidence" value="ECO:0007669"/>
    <property type="project" value="InterPro"/>
</dbReference>
<dbReference type="InParanoid" id="A0A0C3HYJ5"/>
<dbReference type="STRING" id="913774.A0A0C3HYJ5"/>
<dbReference type="EMBL" id="KN832870">
    <property type="protein sequence ID" value="KIN07312.1"/>
    <property type="molecule type" value="Genomic_DNA"/>
</dbReference>
<organism evidence="3 4">
    <name type="scientific">Oidiodendron maius (strain Zn)</name>
    <dbReference type="NCBI Taxonomy" id="913774"/>
    <lineage>
        <taxon>Eukaryota</taxon>
        <taxon>Fungi</taxon>
        <taxon>Dikarya</taxon>
        <taxon>Ascomycota</taxon>
        <taxon>Pezizomycotina</taxon>
        <taxon>Leotiomycetes</taxon>
        <taxon>Leotiomycetes incertae sedis</taxon>
        <taxon>Myxotrichaceae</taxon>
        <taxon>Oidiodendron</taxon>
    </lineage>
</organism>
<dbReference type="PROSITE" id="PS00108">
    <property type="entry name" value="PROTEIN_KINASE_ST"/>
    <property type="match status" value="1"/>
</dbReference>
<dbReference type="SMART" id="SM00220">
    <property type="entry name" value="S_TKc"/>
    <property type="match status" value="1"/>
</dbReference>
<dbReference type="SUPFAM" id="SSF56112">
    <property type="entry name" value="Protein kinase-like (PK-like)"/>
    <property type="match status" value="1"/>
</dbReference>
<feature type="domain" description="Protein kinase" evidence="2">
    <location>
        <begin position="27"/>
        <end position="379"/>
    </location>
</feature>
<evidence type="ECO:0000256" key="1">
    <source>
        <dbReference type="SAM" id="MobiDB-lite"/>
    </source>
</evidence>
<dbReference type="Gene3D" id="1.10.510.10">
    <property type="entry name" value="Transferase(Phosphotransferase) domain 1"/>
    <property type="match status" value="1"/>
</dbReference>
<keyword evidence="4" id="KW-1185">Reference proteome</keyword>
<dbReference type="AlphaFoldDB" id="A0A0C3HYJ5"/>
<feature type="region of interest" description="Disordered" evidence="1">
    <location>
        <begin position="551"/>
        <end position="579"/>
    </location>
</feature>
<evidence type="ECO:0000313" key="3">
    <source>
        <dbReference type="EMBL" id="KIN07312.1"/>
    </source>
</evidence>
<dbReference type="CDD" id="cd00180">
    <property type="entry name" value="PKc"/>
    <property type="match status" value="1"/>
</dbReference>
<gene>
    <name evidence="3" type="ORF">OIDMADRAFT_174301</name>
</gene>
<dbReference type="Pfam" id="PF00069">
    <property type="entry name" value="Pkinase"/>
    <property type="match status" value="1"/>
</dbReference>
<dbReference type="InterPro" id="IPR000719">
    <property type="entry name" value="Prot_kinase_dom"/>
</dbReference>
<dbReference type="PROSITE" id="PS50011">
    <property type="entry name" value="PROTEIN_KINASE_DOM"/>
    <property type="match status" value="1"/>
</dbReference>
<evidence type="ECO:0000259" key="2">
    <source>
        <dbReference type="PROSITE" id="PS50011"/>
    </source>
</evidence>
<dbReference type="OrthoDB" id="310217at2759"/>
<evidence type="ECO:0000313" key="4">
    <source>
        <dbReference type="Proteomes" id="UP000054321"/>
    </source>
</evidence>